<accession>A0ABN7ACS2</accession>
<sequence length="102" mass="11171">MEGAQDSAKWKPRPPVIAAVRTISGPRRPPLMRYRRFLLPPASHFASPDSRHADTLHDGISPLNIPGRGKVSLATNRSLLPNTGISLPARGKFPATVLKLRF</sequence>
<proteinExistence type="predicted"/>
<evidence type="ECO:0000313" key="2">
    <source>
        <dbReference type="Proteomes" id="UP001307889"/>
    </source>
</evidence>
<organism evidence="1 2">
    <name type="scientific">Nesidiocoris tenuis</name>
    <dbReference type="NCBI Taxonomy" id="355587"/>
    <lineage>
        <taxon>Eukaryota</taxon>
        <taxon>Metazoa</taxon>
        <taxon>Ecdysozoa</taxon>
        <taxon>Arthropoda</taxon>
        <taxon>Hexapoda</taxon>
        <taxon>Insecta</taxon>
        <taxon>Pterygota</taxon>
        <taxon>Neoptera</taxon>
        <taxon>Paraneoptera</taxon>
        <taxon>Hemiptera</taxon>
        <taxon>Heteroptera</taxon>
        <taxon>Panheteroptera</taxon>
        <taxon>Cimicomorpha</taxon>
        <taxon>Miridae</taxon>
        <taxon>Dicyphina</taxon>
        <taxon>Nesidiocoris</taxon>
    </lineage>
</organism>
<evidence type="ECO:0000313" key="1">
    <source>
        <dbReference type="EMBL" id="BES90080.1"/>
    </source>
</evidence>
<dbReference type="EMBL" id="AP028910">
    <property type="protein sequence ID" value="BES90080.1"/>
    <property type="molecule type" value="Genomic_DNA"/>
</dbReference>
<gene>
    <name evidence="1" type="ORF">NTJ_02888</name>
</gene>
<keyword evidence="2" id="KW-1185">Reference proteome</keyword>
<protein>
    <submittedName>
        <fullName evidence="1">Uncharacterized protein</fullName>
    </submittedName>
</protein>
<reference evidence="1 2" key="1">
    <citation type="submission" date="2023-09" db="EMBL/GenBank/DDBJ databases">
        <title>Nesidiocoris tenuis whole genome shotgun sequence.</title>
        <authorList>
            <person name="Shibata T."/>
            <person name="Shimoda M."/>
            <person name="Kobayashi T."/>
            <person name="Uehara T."/>
        </authorList>
    </citation>
    <scope>NUCLEOTIDE SEQUENCE [LARGE SCALE GENOMIC DNA]</scope>
    <source>
        <strain evidence="1 2">Japan</strain>
    </source>
</reference>
<name>A0ABN7ACS2_9HEMI</name>
<dbReference type="Proteomes" id="UP001307889">
    <property type="component" value="Chromosome 2"/>
</dbReference>